<protein>
    <recommendedName>
        <fullName evidence="6">Mab-21-like HhH/H2TH-like domain-containing protein</fullName>
    </recommendedName>
</protein>
<evidence type="ECO:0000259" key="2">
    <source>
        <dbReference type="Pfam" id="PF03281"/>
    </source>
</evidence>
<dbReference type="InterPro" id="IPR046906">
    <property type="entry name" value="Mab-21_HhH/H2TH-like"/>
</dbReference>
<name>A0A9D4MRZ4_DREPO</name>
<dbReference type="OrthoDB" id="6147354at2759"/>
<sequence length="690" mass="78736">MWNGVEQTERDSLHLYELCCEVGVSTEDIKHRNWLNDYTNSLFSLEGIANYGSDVDFMFHAICVGSSAEGVALERLGSDCNIMMTLSGTRIAPQRQSESPASDVHLFKVIQTYHPSYVRLQCVFMGTGPSRSIMPTPSCCIADEQGRMILAGKLLMDSYSRNGTGIVSPPAIAGIIRGTVQPILCIHSPVWPIAAREWAFRVRRYVWPTVELKKFILQHGCHVVPIGNSQSPNKHIEWRWSFSLAEKLLIRTFNTTQLQCYFLLKMIVGYVINPAVIETITSYHVKTIMLHMVESTHPTEWTKEKLSSCFVGCLQKLLQSLEDGSLPHYFIPSHNLFHPRLQGDSRIRLVSIVTGLLETGWQCVLQCLPPNMNMLLSRHKIQVRCDCFDTHWGVEGCERDVSMVERVYTMFNATIRVVLRLTERQDLQATIDAITMFLEYPTMRDPVHFPDVPTTGIIKLMIKCHLGLSYLGLSGTYPYNRKGGSQTLIPTGQKYLEDAVGVDAAATKLKLATFHYMTENYDESIKIIMQLLRQFNEYIVNTTGDKTRRIKSCKRPQTLRKHRSVTSLLGNAPSIMEWAALELIFGPWEVPFAPEAIQMLKDREAITDDDTDHKGFVFVDAIVYAYFLLALSYNSIHRPVHRQQAIENLQLLVRNLDDSDIHYPEVARFLLPYVKERKHKNCLLCHVRRF</sequence>
<dbReference type="AlphaFoldDB" id="A0A9D4MRZ4"/>
<dbReference type="EMBL" id="JAIWYP010000001">
    <property type="protein sequence ID" value="KAH3881140.1"/>
    <property type="molecule type" value="Genomic_DNA"/>
</dbReference>
<evidence type="ECO:0000313" key="4">
    <source>
        <dbReference type="EMBL" id="KAH3881140.1"/>
    </source>
</evidence>
<evidence type="ECO:0000259" key="3">
    <source>
        <dbReference type="Pfam" id="PF20266"/>
    </source>
</evidence>
<proteinExistence type="inferred from homology"/>
<comment type="similarity">
    <text evidence="1">Belongs to the mab-21 family.</text>
</comment>
<dbReference type="Proteomes" id="UP000828390">
    <property type="component" value="Unassembled WGS sequence"/>
</dbReference>
<comment type="caution">
    <text evidence="4">The sequence shown here is derived from an EMBL/GenBank/DDBJ whole genome shotgun (WGS) entry which is preliminary data.</text>
</comment>
<dbReference type="InterPro" id="IPR046903">
    <property type="entry name" value="Mab-21-like_nuc_Trfase"/>
</dbReference>
<evidence type="ECO:0000256" key="1">
    <source>
        <dbReference type="ARBA" id="ARBA00008307"/>
    </source>
</evidence>
<organism evidence="4 5">
    <name type="scientific">Dreissena polymorpha</name>
    <name type="common">Zebra mussel</name>
    <name type="synonym">Mytilus polymorpha</name>
    <dbReference type="NCBI Taxonomy" id="45954"/>
    <lineage>
        <taxon>Eukaryota</taxon>
        <taxon>Metazoa</taxon>
        <taxon>Spiralia</taxon>
        <taxon>Lophotrochozoa</taxon>
        <taxon>Mollusca</taxon>
        <taxon>Bivalvia</taxon>
        <taxon>Autobranchia</taxon>
        <taxon>Heteroconchia</taxon>
        <taxon>Euheterodonta</taxon>
        <taxon>Imparidentia</taxon>
        <taxon>Neoheterodontei</taxon>
        <taxon>Myida</taxon>
        <taxon>Dreissenoidea</taxon>
        <taxon>Dreissenidae</taxon>
        <taxon>Dreissena</taxon>
    </lineage>
</organism>
<dbReference type="PANTHER" id="PTHR10656:SF69">
    <property type="entry name" value="MAB-21-LIKE HHH_H2TH-LIKE DOMAIN-CONTAINING PROTEIN"/>
    <property type="match status" value="1"/>
</dbReference>
<dbReference type="InterPro" id="IPR024810">
    <property type="entry name" value="MAB21L/cGLR"/>
</dbReference>
<reference evidence="4" key="1">
    <citation type="journal article" date="2019" name="bioRxiv">
        <title>The Genome of the Zebra Mussel, Dreissena polymorpha: A Resource for Invasive Species Research.</title>
        <authorList>
            <person name="McCartney M.A."/>
            <person name="Auch B."/>
            <person name="Kono T."/>
            <person name="Mallez S."/>
            <person name="Zhang Y."/>
            <person name="Obille A."/>
            <person name="Becker A."/>
            <person name="Abrahante J.E."/>
            <person name="Garbe J."/>
            <person name="Badalamenti J.P."/>
            <person name="Herman A."/>
            <person name="Mangelson H."/>
            <person name="Liachko I."/>
            <person name="Sullivan S."/>
            <person name="Sone E.D."/>
            <person name="Koren S."/>
            <person name="Silverstein K.A.T."/>
            <person name="Beckman K.B."/>
            <person name="Gohl D.M."/>
        </authorList>
    </citation>
    <scope>NUCLEOTIDE SEQUENCE</scope>
    <source>
        <strain evidence="4">Duluth1</strain>
        <tissue evidence="4">Whole animal</tissue>
    </source>
</reference>
<dbReference type="Gene3D" id="1.10.1410.40">
    <property type="match status" value="1"/>
</dbReference>
<dbReference type="PANTHER" id="PTHR10656">
    <property type="entry name" value="CELL FATE DETERMINING PROTEIN MAB21-RELATED"/>
    <property type="match status" value="1"/>
</dbReference>
<dbReference type="Pfam" id="PF20266">
    <property type="entry name" value="Mab-21_C"/>
    <property type="match status" value="1"/>
</dbReference>
<keyword evidence="5" id="KW-1185">Reference proteome</keyword>
<evidence type="ECO:0008006" key="6">
    <source>
        <dbReference type="Google" id="ProtNLM"/>
    </source>
</evidence>
<feature type="domain" description="Mab-21-like nucleotidyltransferase" evidence="2">
    <location>
        <begin position="180"/>
        <end position="251"/>
    </location>
</feature>
<accession>A0A9D4MRZ4</accession>
<evidence type="ECO:0000313" key="5">
    <source>
        <dbReference type="Proteomes" id="UP000828390"/>
    </source>
</evidence>
<dbReference type="Pfam" id="PF03281">
    <property type="entry name" value="Mab-21"/>
    <property type="match status" value="1"/>
</dbReference>
<reference evidence="4" key="2">
    <citation type="submission" date="2020-11" db="EMBL/GenBank/DDBJ databases">
        <authorList>
            <person name="McCartney M.A."/>
            <person name="Auch B."/>
            <person name="Kono T."/>
            <person name="Mallez S."/>
            <person name="Becker A."/>
            <person name="Gohl D.M."/>
            <person name="Silverstein K.A.T."/>
            <person name="Koren S."/>
            <person name="Bechman K.B."/>
            <person name="Herman A."/>
            <person name="Abrahante J.E."/>
            <person name="Garbe J."/>
        </authorList>
    </citation>
    <scope>NUCLEOTIDE SEQUENCE</scope>
    <source>
        <strain evidence="4">Duluth1</strain>
        <tissue evidence="4">Whole animal</tissue>
    </source>
</reference>
<dbReference type="SMART" id="SM01265">
    <property type="entry name" value="Mab-21"/>
    <property type="match status" value="1"/>
</dbReference>
<feature type="domain" description="Mab-21-like HhH/H2TH-like" evidence="3">
    <location>
        <begin position="260"/>
        <end position="338"/>
    </location>
</feature>
<gene>
    <name evidence="4" type="ORF">DPMN_005063</name>
</gene>